<evidence type="ECO:0000313" key="15">
    <source>
        <dbReference type="WBParaSite" id="Minc3s00062g03152"/>
    </source>
</evidence>
<evidence type="ECO:0000256" key="13">
    <source>
        <dbReference type="RuleBase" id="RU003560"/>
    </source>
</evidence>
<dbReference type="PANTHER" id="PTHR43206">
    <property type="entry name" value="AMINOTRANSFERASE"/>
    <property type="match status" value="1"/>
</dbReference>
<dbReference type="PANTHER" id="PTHR43206:SF1">
    <property type="entry name" value="4-AMINOBUTYRATE AMINOTRANSFERASE, MITOCHONDRIAL"/>
    <property type="match status" value="1"/>
</dbReference>
<dbReference type="GO" id="GO:0047298">
    <property type="term" value="F:(S)-3-amino-2-methylpropionate transaminase activity"/>
    <property type="evidence" value="ECO:0007669"/>
    <property type="project" value="UniProtKB-EC"/>
</dbReference>
<evidence type="ECO:0000256" key="2">
    <source>
        <dbReference type="ARBA" id="ARBA00008954"/>
    </source>
</evidence>
<dbReference type="PROSITE" id="PS00600">
    <property type="entry name" value="AA_TRANSFER_CLASS_3"/>
    <property type="match status" value="1"/>
</dbReference>
<evidence type="ECO:0000256" key="12">
    <source>
        <dbReference type="ARBA" id="ARBA00048021"/>
    </source>
</evidence>
<dbReference type="SUPFAM" id="SSF53383">
    <property type="entry name" value="PLP-dependent transferases"/>
    <property type="match status" value="1"/>
</dbReference>
<dbReference type="EC" id="2.6.1.19" evidence="4"/>
<dbReference type="InterPro" id="IPR015422">
    <property type="entry name" value="PyrdxlP-dep_Trfase_small"/>
</dbReference>
<dbReference type="Gene3D" id="3.40.640.10">
    <property type="entry name" value="Type I PLP-dependent aspartate aminotransferase-like (Major domain)"/>
    <property type="match status" value="1"/>
</dbReference>
<dbReference type="InterPro" id="IPR015424">
    <property type="entry name" value="PyrdxlP-dep_Trfase"/>
</dbReference>
<comment type="similarity">
    <text evidence="2 13">Belongs to the class-III pyridoxal-phosphate-dependent aminotransferase family.</text>
</comment>
<dbReference type="GO" id="GO:0034386">
    <property type="term" value="F:4-aminobutyrate:2-oxoglutarate transaminase activity"/>
    <property type="evidence" value="ECO:0007669"/>
    <property type="project" value="UniProtKB-EC"/>
</dbReference>
<evidence type="ECO:0000256" key="5">
    <source>
        <dbReference type="ARBA" id="ARBA00022576"/>
    </source>
</evidence>
<keyword evidence="14" id="KW-1185">Reference proteome</keyword>
<dbReference type="GO" id="GO:0009450">
    <property type="term" value="P:gamma-aminobutyric acid catabolic process"/>
    <property type="evidence" value="ECO:0007669"/>
    <property type="project" value="TreeGrafter"/>
</dbReference>
<evidence type="ECO:0000256" key="4">
    <source>
        <dbReference type="ARBA" id="ARBA00012912"/>
    </source>
</evidence>
<keyword evidence="5" id="KW-0032">Aminotransferase</keyword>
<keyword evidence="7 13" id="KW-0663">Pyridoxal phosphate</keyword>
<evidence type="ECO:0000256" key="11">
    <source>
        <dbReference type="ARBA" id="ARBA00031787"/>
    </source>
</evidence>
<dbReference type="Gene3D" id="3.90.1150.10">
    <property type="entry name" value="Aspartate Aminotransferase, domain 1"/>
    <property type="match status" value="1"/>
</dbReference>
<dbReference type="SMR" id="A0A914KNU5"/>
<evidence type="ECO:0000256" key="3">
    <source>
        <dbReference type="ARBA" id="ARBA00012876"/>
    </source>
</evidence>
<comment type="catalytic activity">
    <reaction evidence="12">
        <text>4-aminobutanoate + 2-oxoglutarate = succinate semialdehyde + L-glutamate</text>
        <dbReference type="Rhea" id="RHEA:23352"/>
        <dbReference type="ChEBI" id="CHEBI:16810"/>
        <dbReference type="ChEBI" id="CHEBI:29985"/>
        <dbReference type="ChEBI" id="CHEBI:57706"/>
        <dbReference type="ChEBI" id="CHEBI:59888"/>
        <dbReference type="EC" id="2.6.1.19"/>
    </reaction>
</comment>
<name>A0A914KNU5_MELIC</name>
<dbReference type="EC" id="2.6.1.22" evidence="3"/>
<dbReference type="InterPro" id="IPR004631">
    <property type="entry name" value="4NH2But_aminotransferase_euk"/>
</dbReference>
<dbReference type="GO" id="GO:0030170">
    <property type="term" value="F:pyridoxal phosphate binding"/>
    <property type="evidence" value="ECO:0007669"/>
    <property type="project" value="InterPro"/>
</dbReference>
<dbReference type="Pfam" id="PF00202">
    <property type="entry name" value="Aminotran_3"/>
    <property type="match status" value="1"/>
</dbReference>
<dbReference type="CDD" id="cd00610">
    <property type="entry name" value="OAT_like"/>
    <property type="match status" value="1"/>
</dbReference>
<evidence type="ECO:0000256" key="10">
    <source>
        <dbReference type="ARBA" id="ARBA00030857"/>
    </source>
</evidence>
<proteinExistence type="inferred from homology"/>
<dbReference type="InterPro" id="IPR049704">
    <property type="entry name" value="Aminotrans_3_PPA_site"/>
</dbReference>
<dbReference type="FunFam" id="3.40.640.10:FF:000073">
    <property type="entry name" value="Probable 4-aminobutyrate aminotransferase"/>
    <property type="match status" value="1"/>
</dbReference>
<evidence type="ECO:0000256" key="8">
    <source>
        <dbReference type="ARBA" id="ARBA00029760"/>
    </source>
</evidence>
<accession>A0A914KNU5</accession>
<organism evidence="14 15">
    <name type="scientific">Meloidogyne incognita</name>
    <name type="common">Southern root-knot nematode worm</name>
    <name type="synonym">Oxyuris incognita</name>
    <dbReference type="NCBI Taxonomy" id="6306"/>
    <lineage>
        <taxon>Eukaryota</taxon>
        <taxon>Metazoa</taxon>
        <taxon>Ecdysozoa</taxon>
        <taxon>Nematoda</taxon>
        <taxon>Chromadorea</taxon>
        <taxon>Rhabditida</taxon>
        <taxon>Tylenchina</taxon>
        <taxon>Tylenchomorpha</taxon>
        <taxon>Tylenchoidea</taxon>
        <taxon>Meloidogynidae</taxon>
        <taxon>Meloidogyninae</taxon>
        <taxon>Meloidogyne</taxon>
        <taxon>Meloidogyne incognita group</taxon>
    </lineage>
</organism>
<keyword evidence="6" id="KW-0808">Transferase</keyword>
<dbReference type="InterPro" id="IPR005814">
    <property type="entry name" value="Aminotrans_3"/>
</dbReference>
<evidence type="ECO:0000313" key="14">
    <source>
        <dbReference type="Proteomes" id="UP000887563"/>
    </source>
</evidence>
<dbReference type="NCBIfam" id="TIGR00699">
    <property type="entry name" value="GABAtrns_euk"/>
    <property type="match status" value="1"/>
</dbReference>
<dbReference type="InterPro" id="IPR015421">
    <property type="entry name" value="PyrdxlP-dep_Trfase_major"/>
</dbReference>
<dbReference type="GO" id="GO:0005739">
    <property type="term" value="C:mitochondrion"/>
    <property type="evidence" value="ECO:0007669"/>
    <property type="project" value="TreeGrafter"/>
</dbReference>
<evidence type="ECO:0000256" key="1">
    <source>
        <dbReference type="ARBA" id="ARBA00001933"/>
    </source>
</evidence>
<evidence type="ECO:0000256" key="7">
    <source>
        <dbReference type="ARBA" id="ARBA00022898"/>
    </source>
</evidence>
<dbReference type="AlphaFoldDB" id="A0A914KNU5"/>
<evidence type="ECO:0000256" key="9">
    <source>
        <dbReference type="ARBA" id="ARBA00030204"/>
    </source>
</evidence>
<dbReference type="PIRSF" id="PIRSF000521">
    <property type="entry name" value="Transaminase_4ab_Lys_Orn"/>
    <property type="match status" value="1"/>
</dbReference>
<evidence type="ECO:0000256" key="6">
    <source>
        <dbReference type="ARBA" id="ARBA00022679"/>
    </source>
</evidence>
<dbReference type="WBParaSite" id="Minc3s00062g03152">
    <property type="protein sequence ID" value="Minc3s00062g03152"/>
    <property type="gene ID" value="Minc3s00062g03152"/>
</dbReference>
<sequence>MLSRRGLICLNGALRRYSCSIPTSEPKAPLMRTEVPGPESKKLINEMETIHQATSVKFFADYEKSFGNYLVDADGNNLLDVYTQISSLPLGYNHPELIETARENRFLTCSVSRPALGGYPRTDFVQILKNSLGQVAPKGLRHVQAMLCGTSANENAIKTAFIHYQTRKRGGKLPSKEDMESCMNNEIPGSPNLCVLGFRGSFHGRSLGMLSITRSKAIHKVDIPALKWPVANFPRYLYPLDENKKSNEEQDKKCLEEVAKLIDEGKQNGNEVAALIVEPVQCEGGDHHASPAFFRGLQKVCENKGIYFIVDEVQTGGGICGTFWVHEQWGLPTPPDFVTFSKKLLTGGYYYKDSLRVNEPYRIYNTWMGEPTKLVLLEKIVQVIKRDQLVEKAKNVGNDLLAELKNLEKCYPHLLKNSRGLGTLCSFDMPNPTIRDKFLNTAINLGLHIGGCGDSTIRFRPALIFERKHLETTINLLESAFEKMKTFDIDFTDDF</sequence>
<comment type="cofactor">
    <cofactor evidence="1">
        <name>pyridoxal 5'-phosphate</name>
        <dbReference type="ChEBI" id="CHEBI:597326"/>
    </cofactor>
</comment>
<dbReference type="Proteomes" id="UP000887563">
    <property type="component" value="Unplaced"/>
</dbReference>
<reference evidence="15" key="1">
    <citation type="submission" date="2022-11" db="UniProtKB">
        <authorList>
            <consortium name="WormBaseParasite"/>
        </authorList>
    </citation>
    <scope>IDENTIFICATION</scope>
</reference>
<protein>
    <recommendedName>
        <fullName evidence="10">(S)-3-amino-2-methylpropionate transaminase</fullName>
        <ecNumber evidence="4">2.6.1.19</ecNumber>
        <ecNumber evidence="3">2.6.1.22</ecNumber>
    </recommendedName>
    <alternativeName>
        <fullName evidence="11">GABA aminotransferase</fullName>
    </alternativeName>
    <alternativeName>
        <fullName evidence="9">Gamma-amino-N-butyrate transaminase</fullName>
    </alternativeName>
    <alternativeName>
        <fullName evidence="8">L-AIBAT</fullName>
    </alternativeName>
</protein>